<feature type="region of interest" description="Disordered" evidence="8">
    <location>
        <begin position="538"/>
        <end position="572"/>
    </location>
</feature>
<feature type="compositionally biased region" description="Polar residues" evidence="8">
    <location>
        <begin position="563"/>
        <end position="572"/>
    </location>
</feature>
<dbReference type="FunFam" id="3.40.50.300:FF:000637">
    <property type="entry name" value="ATP-dependent RNA helicase DHX37/DHR1"/>
    <property type="match status" value="1"/>
</dbReference>
<feature type="compositionally biased region" description="Basic and acidic residues" evidence="8">
    <location>
        <begin position="542"/>
        <end position="556"/>
    </location>
</feature>
<accession>A0A8C4QX51</accession>
<dbReference type="Pfam" id="PF00270">
    <property type="entry name" value="DEAD"/>
    <property type="match status" value="1"/>
</dbReference>
<evidence type="ECO:0000259" key="10">
    <source>
        <dbReference type="PROSITE" id="PS51194"/>
    </source>
</evidence>
<dbReference type="CDD" id="cd17982">
    <property type="entry name" value="DEXHc_DHX37"/>
    <property type="match status" value="1"/>
</dbReference>
<evidence type="ECO:0000256" key="7">
    <source>
        <dbReference type="ARBA" id="ARBA00047984"/>
    </source>
</evidence>
<keyword evidence="6" id="KW-0067">ATP-binding</keyword>
<dbReference type="Pfam" id="PF07717">
    <property type="entry name" value="OB_NTP_bind"/>
    <property type="match status" value="1"/>
</dbReference>
<dbReference type="Gene3D" id="3.40.50.300">
    <property type="entry name" value="P-loop containing nucleotide triphosphate hydrolases"/>
    <property type="match status" value="3"/>
</dbReference>
<dbReference type="GO" id="GO:0005730">
    <property type="term" value="C:nucleolus"/>
    <property type="evidence" value="ECO:0007669"/>
    <property type="project" value="TreeGrafter"/>
</dbReference>
<dbReference type="InterPro" id="IPR027417">
    <property type="entry name" value="P-loop_NTPase"/>
</dbReference>
<evidence type="ECO:0000256" key="6">
    <source>
        <dbReference type="ARBA" id="ARBA00022840"/>
    </source>
</evidence>
<dbReference type="InterPro" id="IPR014001">
    <property type="entry name" value="Helicase_ATP-bd"/>
</dbReference>
<evidence type="ECO:0000259" key="9">
    <source>
        <dbReference type="PROSITE" id="PS51192"/>
    </source>
</evidence>
<dbReference type="Ensembl" id="ENSEBUT00000022478.1">
    <property type="protein sequence ID" value="ENSEBUP00000021902.1"/>
    <property type="gene ID" value="ENSEBUG00000013468.1"/>
</dbReference>
<dbReference type="Proteomes" id="UP000694388">
    <property type="component" value="Unplaced"/>
</dbReference>
<feature type="compositionally biased region" description="Basic residues" evidence="8">
    <location>
        <begin position="1"/>
        <end position="10"/>
    </location>
</feature>
<evidence type="ECO:0000256" key="3">
    <source>
        <dbReference type="ARBA" id="ARBA00022741"/>
    </source>
</evidence>
<feature type="compositionally biased region" description="Basic and acidic residues" evidence="8">
    <location>
        <begin position="205"/>
        <end position="217"/>
    </location>
</feature>
<dbReference type="GO" id="GO:0003724">
    <property type="term" value="F:RNA helicase activity"/>
    <property type="evidence" value="ECO:0007669"/>
    <property type="project" value="UniProtKB-EC"/>
</dbReference>
<dbReference type="InterPro" id="IPR011545">
    <property type="entry name" value="DEAD/DEAH_box_helicase_dom"/>
</dbReference>
<comment type="catalytic activity">
    <reaction evidence="7">
        <text>ATP + H2O = ADP + phosphate + H(+)</text>
        <dbReference type="Rhea" id="RHEA:13065"/>
        <dbReference type="ChEBI" id="CHEBI:15377"/>
        <dbReference type="ChEBI" id="CHEBI:15378"/>
        <dbReference type="ChEBI" id="CHEBI:30616"/>
        <dbReference type="ChEBI" id="CHEBI:43474"/>
        <dbReference type="ChEBI" id="CHEBI:456216"/>
        <dbReference type="EC" id="3.6.4.13"/>
    </reaction>
</comment>
<dbReference type="GO" id="GO:0003723">
    <property type="term" value="F:RNA binding"/>
    <property type="evidence" value="ECO:0007669"/>
    <property type="project" value="TreeGrafter"/>
</dbReference>
<dbReference type="SMART" id="SM00847">
    <property type="entry name" value="HA2"/>
    <property type="match status" value="1"/>
</dbReference>
<sequence>MARRRKHFNHAGRVQNKTEVLEEDKETLNIEIEMDGFDLKGLDESNQLVLPSRAPRRRPVCASPPRPPILSRHRRKLLQKVLDRKCKKSERVKLLEKLASCQIPPEEFQLLHSTSSLGSVQTRTKLPEIVVEKHINGVRGKDKPAQRSKRTTKESCAKQSRKSIQEKEQSEVKQDTQYSESEDSEEEEEEEEDEDDDELEEDDEREVKEEKTDEKMISPENCSNLGTLQPCDLDDQGTVKVVAVPARVGETTTVPVKVKTTTIGAPPMAETTVSTPAQFVPIFRIPEIEASRALLPVVAEEQVIMEAVRENPMLVLCGETGSGKTTQVPQFLYESGLAREGIIGVTEPRRIAAMAMSHRVAKEMNLSTRVVSYQVRYEGNVTPETKVKFMTDGILLQEVKKSFLLNSYRVIIIDEAHERSMHTDILIGLLSRIVPLRHKKGRPLTLIIMSATLRVEDFVENARLFPSPPPVVQVDSRQFPVTVHFNRRTPDDYISEAFRKVCKIHKLLPPGGILVFLAGRAEVLALCQRLRRAFPSQSTKFDMTREHGKKTADQRGTKRQRKSGNNARTTLSTLPRVDLSDYPVLPKSEGKQEACELDGDCEVEETSDFELLDDVDLEAEDSCQPLSVLPLYAKLSAREQAKVFVPPPAGSRLCIVSTNVAETALTLPGLRYVLDAGMVRRPSSNPITGVPSLPICRVSQAEAAQRAGRAGRTHPGHCYRLYSSAVFSELPRYPPPEISRSPVDGLVLQLKDLGIDKVDHFPFPTSPSADALKEAEVLLLALGALEAPPEQQKLEKAHDRPISKLGRRMAALPVSPRYAKMLIQAATCGPDGHCAEGVEQKKAAEMVQLIICIVAALSVREIFEETIEAEGKAKAARIRQMKRLWGRDGPEGLLGDLKVLLGAVGACEVANWTTTFCQTNGLRYRAMREVQKLCRQLTKAVVDVFPDLPSPPPLLPPSLPVLNCLRKIVLTGMGSRIARLGPPPDDEAQSIQSNQKHPYQSAEMEHSLYIHPTSILYRSAPQYIIYQELIETSLPYMKGVTAIEPEWIPEMLPHLCTFGLPLASPAPRFCLQSGRVKCWRSGTFSHWAWELPPVEMDHPVDVQLLRHFARFLLEGEVFPALARFRSDLLSTPSIMLKPWARLQPRTEAILQDLAAVGANSRESLQDVWKVQPQVLRESYKQWLPVHLHPAVHGIWPPLA</sequence>
<dbReference type="SMART" id="SM00487">
    <property type="entry name" value="DEXDc"/>
    <property type="match status" value="1"/>
</dbReference>
<dbReference type="PROSITE" id="PS51194">
    <property type="entry name" value="HELICASE_CTER"/>
    <property type="match status" value="1"/>
</dbReference>
<name>A0A8C4QX51_EPTBU</name>
<proteinExistence type="inferred from homology"/>
<feature type="domain" description="Helicase ATP-binding" evidence="9">
    <location>
        <begin position="305"/>
        <end position="471"/>
    </location>
</feature>
<evidence type="ECO:0000256" key="1">
    <source>
        <dbReference type="ARBA" id="ARBA00008792"/>
    </source>
</evidence>
<dbReference type="CDD" id="cd18791">
    <property type="entry name" value="SF2_C_RHA"/>
    <property type="match status" value="1"/>
</dbReference>
<evidence type="ECO:0000256" key="4">
    <source>
        <dbReference type="ARBA" id="ARBA00022801"/>
    </source>
</evidence>
<dbReference type="GO" id="GO:0016787">
    <property type="term" value="F:hydrolase activity"/>
    <property type="evidence" value="ECO:0007669"/>
    <property type="project" value="UniProtKB-KW"/>
</dbReference>
<keyword evidence="12" id="KW-1185">Reference proteome</keyword>
<protein>
    <recommendedName>
        <fullName evidence="2">RNA helicase</fullName>
        <ecNumber evidence="2">3.6.4.13</ecNumber>
    </recommendedName>
</protein>
<dbReference type="GO" id="GO:0005524">
    <property type="term" value="F:ATP binding"/>
    <property type="evidence" value="ECO:0007669"/>
    <property type="project" value="UniProtKB-KW"/>
</dbReference>
<evidence type="ECO:0000256" key="8">
    <source>
        <dbReference type="SAM" id="MobiDB-lite"/>
    </source>
</evidence>
<dbReference type="SUPFAM" id="SSF52540">
    <property type="entry name" value="P-loop containing nucleoside triphosphate hydrolases"/>
    <property type="match status" value="1"/>
</dbReference>
<keyword evidence="3" id="KW-0547">Nucleotide-binding</keyword>
<evidence type="ECO:0000256" key="5">
    <source>
        <dbReference type="ARBA" id="ARBA00022806"/>
    </source>
</evidence>
<organism evidence="11 12">
    <name type="scientific">Eptatretus burgeri</name>
    <name type="common">Inshore hagfish</name>
    <dbReference type="NCBI Taxonomy" id="7764"/>
    <lineage>
        <taxon>Eukaryota</taxon>
        <taxon>Metazoa</taxon>
        <taxon>Chordata</taxon>
        <taxon>Craniata</taxon>
        <taxon>Vertebrata</taxon>
        <taxon>Cyclostomata</taxon>
        <taxon>Myxini</taxon>
        <taxon>Myxiniformes</taxon>
        <taxon>Myxinidae</taxon>
        <taxon>Eptatretinae</taxon>
        <taxon>Eptatretus</taxon>
    </lineage>
</organism>
<reference evidence="11" key="1">
    <citation type="submission" date="2025-05" db="UniProtKB">
        <authorList>
            <consortium name="Ensembl"/>
        </authorList>
    </citation>
    <scope>IDENTIFICATION</scope>
</reference>
<feature type="region of interest" description="Disordered" evidence="8">
    <location>
        <begin position="1"/>
        <end position="20"/>
    </location>
</feature>
<dbReference type="InterPro" id="IPR011709">
    <property type="entry name" value="DEAD-box_helicase_OB_fold"/>
</dbReference>
<dbReference type="Pfam" id="PF21010">
    <property type="entry name" value="HA2_C"/>
    <property type="match status" value="1"/>
</dbReference>
<dbReference type="Gene3D" id="1.20.120.1080">
    <property type="match status" value="1"/>
</dbReference>
<dbReference type="GeneTree" id="ENSGT00550000074985"/>
<dbReference type="InterPro" id="IPR001650">
    <property type="entry name" value="Helicase_C-like"/>
</dbReference>
<dbReference type="Ensembl" id="ENSEBUT00000022415.1">
    <property type="protein sequence ID" value="ENSEBUP00000021838.1"/>
    <property type="gene ID" value="ENSEBUG00000013468.1"/>
</dbReference>
<dbReference type="PANTHER" id="PTHR18934">
    <property type="entry name" value="ATP-DEPENDENT RNA HELICASE"/>
    <property type="match status" value="1"/>
</dbReference>
<evidence type="ECO:0000313" key="12">
    <source>
        <dbReference type="Proteomes" id="UP000694388"/>
    </source>
</evidence>
<dbReference type="SMART" id="SM00490">
    <property type="entry name" value="HELICc"/>
    <property type="match status" value="1"/>
</dbReference>
<dbReference type="PROSITE" id="PS51192">
    <property type="entry name" value="HELICASE_ATP_BIND_1"/>
    <property type="match status" value="1"/>
</dbReference>
<evidence type="ECO:0000256" key="2">
    <source>
        <dbReference type="ARBA" id="ARBA00012552"/>
    </source>
</evidence>
<keyword evidence="4" id="KW-0378">Hydrolase</keyword>
<feature type="compositionally biased region" description="Acidic residues" evidence="8">
    <location>
        <begin position="180"/>
        <end position="204"/>
    </location>
</feature>
<dbReference type="PANTHER" id="PTHR18934:SF99">
    <property type="entry name" value="ATP-DEPENDENT RNA HELICASE DHX37-RELATED"/>
    <property type="match status" value="1"/>
</dbReference>
<dbReference type="Pfam" id="PF23362">
    <property type="entry name" value="DHX37_C"/>
    <property type="match status" value="1"/>
</dbReference>
<dbReference type="Pfam" id="PF00271">
    <property type="entry name" value="Helicase_C"/>
    <property type="match status" value="1"/>
</dbReference>
<dbReference type="InterPro" id="IPR007502">
    <property type="entry name" value="Helicase-assoc_dom"/>
</dbReference>
<feature type="domain" description="Helicase C-terminal" evidence="10">
    <location>
        <begin position="589"/>
        <end position="754"/>
    </location>
</feature>
<evidence type="ECO:0000313" key="11">
    <source>
        <dbReference type="Ensembl" id="ENSEBUP00000021902.1"/>
    </source>
</evidence>
<dbReference type="EC" id="3.6.4.13" evidence="2"/>
<dbReference type="OMA" id="EILMIPI"/>
<keyword evidence="5" id="KW-0347">Helicase</keyword>
<dbReference type="GO" id="GO:0000462">
    <property type="term" value="P:maturation of SSU-rRNA from tricistronic rRNA transcript (SSU-rRNA, 5.8S rRNA, LSU-rRNA)"/>
    <property type="evidence" value="ECO:0007669"/>
    <property type="project" value="TreeGrafter"/>
</dbReference>
<feature type="region of interest" description="Disordered" evidence="8">
    <location>
        <begin position="116"/>
        <end position="229"/>
    </location>
</feature>
<dbReference type="InterPro" id="IPR056371">
    <property type="entry name" value="DHX37-like_C"/>
</dbReference>
<feature type="compositionally biased region" description="Basic and acidic residues" evidence="8">
    <location>
        <begin position="163"/>
        <end position="174"/>
    </location>
</feature>
<dbReference type="AlphaFoldDB" id="A0A8C4QX51"/>
<comment type="similarity">
    <text evidence="1">Belongs to the DEAD box helicase family. DEAH subfamily.</text>
</comment>
<feature type="compositionally biased region" description="Basic and acidic residues" evidence="8">
    <location>
        <begin position="130"/>
        <end position="156"/>
    </location>
</feature>